<evidence type="ECO:0000313" key="1">
    <source>
        <dbReference type="EMBL" id="MCS4122230.1"/>
    </source>
</evidence>
<accession>A0A9X2ZTK4</accession>
<dbReference type="Proteomes" id="UP001155144">
    <property type="component" value="Unassembled WGS sequence"/>
</dbReference>
<dbReference type="EMBL" id="JANUBL010000005">
    <property type="protein sequence ID" value="MCS4122230.1"/>
    <property type="molecule type" value="Genomic_DNA"/>
</dbReference>
<dbReference type="AlphaFoldDB" id="A0A9X2ZTK4"/>
<comment type="caution">
    <text evidence="1">The sequence shown here is derived from an EMBL/GenBank/DDBJ whole genome shotgun (WGS) entry which is preliminary data.</text>
</comment>
<reference evidence="1" key="1">
    <citation type="submission" date="2022-08" db="EMBL/GenBank/DDBJ databases">
        <title>Genomic Encyclopedia of Type Strains, Phase V (KMG-V): Genome sequencing to study the core and pangenomes of soil and plant-associated prokaryotes.</title>
        <authorList>
            <person name="Whitman W."/>
        </authorList>
    </citation>
    <scope>NUCLEOTIDE SEQUENCE</scope>
    <source>
        <strain evidence="1">SP3026</strain>
    </source>
</reference>
<evidence type="ECO:0000313" key="2">
    <source>
        <dbReference type="Proteomes" id="UP001155144"/>
    </source>
</evidence>
<gene>
    <name evidence="1" type="ORF">GGP45_002590</name>
</gene>
<name>A0A9X2ZTK4_9BACT</name>
<sequence length="41" mass="4835">MIPMVIPDYVDLYYVDQLPLWSSLLRKPTLQKAHPLKKPIL</sequence>
<protein>
    <submittedName>
        <fullName evidence="1">Uncharacterized protein</fullName>
    </submittedName>
</protein>
<proteinExistence type="predicted"/>
<organism evidence="1 2">
    <name type="scientific">Salinibacter ruber</name>
    <dbReference type="NCBI Taxonomy" id="146919"/>
    <lineage>
        <taxon>Bacteria</taxon>
        <taxon>Pseudomonadati</taxon>
        <taxon>Rhodothermota</taxon>
        <taxon>Rhodothermia</taxon>
        <taxon>Rhodothermales</taxon>
        <taxon>Salinibacteraceae</taxon>
        <taxon>Salinibacter</taxon>
    </lineage>
</organism>